<dbReference type="GO" id="GO:0016747">
    <property type="term" value="F:acyltransferase activity, transferring groups other than amino-acyl groups"/>
    <property type="evidence" value="ECO:0007669"/>
    <property type="project" value="InterPro"/>
</dbReference>
<feature type="domain" description="N-acetyltransferase" evidence="1">
    <location>
        <begin position="11"/>
        <end position="165"/>
    </location>
</feature>
<gene>
    <name evidence="2" type="ORF">FOM92_01830</name>
</gene>
<protein>
    <submittedName>
        <fullName evidence="2">GNAT family N-acetyltransferase</fullName>
    </submittedName>
</protein>
<dbReference type="OrthoDB" id="6293260at2"/>
<dbReference type="PROSITE" id="PS51186">
    <property type="entry name" value="GNAT"/>
    <property type="match status" value="1"/>
</dbReference>
<sequence>MTAPTLRTERLVLRQLVLDDAAALFPILSDDTVMHYWSSGPHRHEDETREYLQWNADPDCGHHCWAITFTGEKALGWVILIPRRTGNFELGYILAREFWGQGLATEAISAALDFAFRTLKLRRVMADTDPENNGSIALLRKLGFRQEGHLRAEWETHIGVRDSLIFGLLQSEWRSSTG</sequence>
<dbReference type="PANTHER" id="PTHR43792:SF1">
    <property type="entry name" value="N-ACETYLTRANSFERASE DOMAIN-CONTAINING PROTEIN"/>
    <property type="match status" value="1"/>
</dbReference>
<evidence type="ECO:0000313" key="2">
    <source>
        <dbReference type="EMBL" id="TSB04197.1"/>
    </source>
</evidence>
<evidence type="ECO:0000259" key="1">
    <source>
        <dbReference type="PROSITE" id="PS51186"/>
    </source>
</evidence>
<keyword evidence="3" id="KW-1185">Reference proteome</keyword>
<dbReference type="Pfam" id="PF13302">
    <property type="entry name" value="Acetyltransf_3"/>
    <property type="match status" value="1"/>
</dbReference>
<proteinExistence type="predicted"/>
<organism evidence="2 3">
    <name type="scientific">Sphingorhabdus contaminans</name>
    <dbReference type="NCBI Taxonomy" id="1343899"/>
    <lineage>
        <taxon>Bacteria</taxon>
        <taxon>Pseudomonadati</taxon>
        <taxon>Pseudomonadota</taxon>
        <taxon>Alphaproteobacteria</taxon>
        <taxon>Sphingomonadales</taxon>
        <taxon>Sphingomonadaceae</taxon>
        <taxon>Sphingorhabdus</taxon>
    </lineage>
</organism>
<dbReference type="PANTHER" id="PTHR43792">
    <property type="entry name" value="GNAT FAMILY, PUTATIVE (AFU_ORTHOLOGUE AFUA_3G00765)-RELATED-RELATED"/>
    <property type="match status" value="1"/>
</dbReference>
<reference evidence="2 3" key="1">
    <citation type="submission" date="2019-07" db="EMBL/GenBank/DDBJ databases">
        <authorList>
            <person name="Park M."/>
        </authorList>
    </citation>
    <scope>NUCLEOTIDE SEQUENCE [LARGE SCALE GENOMIC DNA]</scope>
    <source>
        <strain evidence="2 3">KCTC32445</strain>
    </source>
</reference>
<accession>A0A553WHL6</accession>
<dbReference type="EMBL" id="VKKU01000001">
    <property type="protein sequence ID" value="TSB04197.1"/>
    <property type="molecule type" value="Genomic_DNA"/>
</dbReference>
<dbReference type="RefSeq" id="WP_143775069.1">
    <property type="nucleotide sequence ID" value="NZ_VKKU01000001.1"/>
</dbReference>
<dbReference type="InterPro" id="IPR051531">
    <property type="entry name" value="N-acetyltransferase"/>
</dbReference>
<dbReference type="Gene3D" id="3.40.630.30">
    <property type="match status" value="1"/>
</dbReference>
<comment type="caution">
    <text evidence="2">The sequence shown here is derived from an EMBL/GenBank/DDBJ whole genome shotgun (WGS) entry which is preliminary data.</text>
</comment>
<dbReference type="InterPro" id="IPR016181">
    <property type="entry name" value="Acyl_CoA_acyltransferase"/>
</dbReference>
<dbReference type="AlphaFoldDB" id="A0A553WHL6"/>
<name>A0A553WHL6_9SPHN</name>
<dbReference type="InterPro" id="IPR000182">
    <property type="entry name" value="GNAT_dom"/>
</dbReference>
<dbReference type="SUPFAM" id="SSF55729">
    <property type="entry name" value="Acyl-CoA N-acyltransferases (Nat)"/>
    <property type="match status" value="1"/>
</dbReference>
<dbReference type="Proteomes" id="UP000320160">
    <property type="component" value="Unassembled WGS sequence"/>
</dbReference>
<keyword evidence="2" id="KW-0808">Transferase</keyword>
<evidence type="ECO:0000313" key="3">
    <source>
        <dbReference type="Proteomes" id="UP000320160"/>
    </source>
</evidence>